<keyword evidence="1" id="KW-0863">Zinc-finger</keyword>
<evidence type="ECO:0000256" key="2">
    <source>
        <dbReference type="SAM" id="MobiDB-lite"/>
    </source>
</evidence>
<organism evidence="4 5">
    <name type="scientific">Ditylenchus dipsaci</name>
    <dbReference type="NCBI Taxonomy" id="166011"/>
    <lineage>
        <taxon>Eukaryota</taxon>
        <taxon>Metazoa</taxon>
        <taxon>Ecdysozoa</taxon>
        <taxon>Nematoda</taxon>
        <taxon>Chromadorea</taxon>
        <taxon>Rhabditida</taxon>
        <taxon>Tylenchina</taxon>
        <taxon>Tylenchomorpha</taxon>
        <taxon>Sphaerularioidea</taxon>
        <taxon>Anguinidae</taxon>
        <taxon>Anguininae</taxon>
        <taxon>Ditylenchus</taxon>
    </lineage>
</organism>
<dbReference type="SUPFAM" id="SSF57667">
    <property type="entry name" value="beta-beta-alpha zinc fingers"/>
    <property type="match status" value="1"/>
</dbReference>
<dbReference type="GO" id="GO:0006355">
    <property type="term" value="P:regulation of DNA-templated transcription"/>
    <property type="evidence" value="ECO:0007669"/>
    <property type="project" value="TreeGrafter"/>
</dbReference>
<evidence type="ECO:0000256" key="1">
    <source>
        <dbReference type="PROSITE-ProRule" id="PRU00042"/>
    </source>
</evidence>
<sequence>MGRYPQQEDQQDNFDGTVDRVARKMSRKSLKNGKRRVECPVCSKTYCDKGALKIHTSAVHLKETHCCTVEGCDKIFSSRRSRNRHSGNPSMHNLPTSTSSRLSCSLLSSPFSGRSSSNGGGPGTSHVVHVHPLRNFSIRHLDKEQLNSWQAPQIS</sequence>
<dbReference type="AlphaFoldDB" id="A0A915D2A5"/>
<feature type="region of interest" description="Disordered" evidence="2">
    <location>
        <begin position="79"/>
        <end position="128"/>
    </location>
</feature>
<keyword evidence="4" id="KW-1185">Reference proteome</keyword>
<dbReference type="Proteomes" id="UP000887574">
    <property type="component" value="Unplaced"/>
</dbReference>
<protein>
    <submittedName>
        <fullName evidence="5">C2H2-type domain-containing protein</fullName>
    </submittedName>
</protein>
<dbReference type="PROSITE" id="PS00028">
    <property type="entry name" value="ZINC_FINGER_C2H2_1"/>
    <property type="match status" value="1"/>
</dbReference>
<dbReference type="InterPro" id="IPR040436">
    <property type="entry name" value="Disconnected-like"/>
</dbReference>
<reference evidence="5" key="1">
    <citation type="submission" date="2022-11" db="UniProtKB">
        <authorList>
            <consortium name="WormBaseParasite"/>
        </authorList>
    </citation>
    <scope>IDENTIFICATION</scope>
</reference>
<keyword evidence="1" id="KW-0862">Zinc</keyword>
<evidence type="ECO:0000313" key="5">
    <source>
        <dbReference type="WBParaSite" id="jg14798"/>
    </source>
</evidence>
<dbReference type="GO" id="GO:0008270">
    <property type="term" value="F:zinc ion binding"/>
    <property type="evidence" value="ECO:0007669"/>
    <property type="project" value="UniProtKB-KW"/>
</dbReference>
<dbReference type="InterPro" id="IPR013087">
    <property type="entry name" value="Znf_C2H2_type"/>
</dbReference>
<dbReference type="SMART" id="SM00355">
    <property type="entry name" value="ZnF_C2H2"/>
    <property type="match status" value="2"/>
</dbReference>
<evidence type="ECO:0000313" key="4">
    <source>
        <dbReference type="Proteomes" id="UP000887574"/>
    </source>
</evidence>
<dbReference type="PROSITE" id="PS50157">
    <property type="entry name" value="ZINC_FINGER_C2H2_2"/>
    <property type="match status" value="1"/>
</dbReference>
<keyword evidence="1" id="KW-0479">Metal-binding</keyword>
<name>A0A915D2A5_9BILA</name>
<dbReference type="WBParaSite" id="jg14798">
    <property type="protein sequence ID" value="jg14798"/>
    <property type="gene ID" value="jg14798"/>
</dbReference>
<dbReference type="GO" id="GO:0005634">
    <property type="term" value="C:nucleus"/>
    <property type="evidence" value="ECO:0007669"/>
    <property type="project" value="TreeGrafter"/>
</dbReference>
<accession>A0A915D2A5</accession>
<dbReference type="PANTHER" id="PTHR15021:SF0">
    <property type="entry name" value="DISCO-RELATED, ISOFORM A-RELATED"/>
    <property type="match status" value="1"/>
</dbReference>
<dbReference type="PANTHER" id="PTHR15021">
    <property type="entry name" value="DISCONNECTED-RELATED"/>
    <property type="match status" value="1"/>
</dbReference>
<evidence type="ECO:0000259" key="3">
    <source>
        <dbReference type="PROSITE" id="PS50157"/>
    </source>
</evidence>
<dbReference type="InterPro" id="IPR036236">
    <property type="entry name" value="Znf_C2H2_sf"/>
</dbReference>
<feature type="compositionally biased region" description="Low complexity" evidence="2">
    <location>
        <begin position="95"/>
        <end position="117"/>
    </location>
</feature>
<proteinExistence type="predicted"/>
<feature type="domain" description="C2H2-type" evidence="3">
    <location>
        <begin position="37"/>
        <end position="65"/>
    </location>
</feature>
<dbReference type="Gene3D" id="3.30.160.60">
    <property type="entry name" value="Classic Zinc Finger"/>
    <property type="match status" value="1"/>
</dbReference>